<feature type="domain" description="Ig-like" evidence="2">
    <location>
        <begin position="596"/>
        <end position="678"/>
    </location>
</feature>
<dbReference type="PROSITE" id="PS50835">
    <property type="entry name" value="IG_LIKE"/>
    <property type="match status" value="5"/>
</dbReference>
<feature type="domain" description="VWFA" evidence="1">
    <location>
        <begin position="406"/>
        <end position="587"/>
    </location>
</feature>
<evidence type="ECO:0000313" key="4">
    <source>
        <dbReference type="Proteomes" id="UP001159427"/>
    </source>
</evidence>
<sequence length="1102" mass="120846">LPSEFACKGVADVAFIVDSSGSIGRRNWVKMLQFVKDMVKDFNVGPQKTHIAVVAYSNNAKVEFKFNSLKESEITEERYYRLIDRMGFQRGFTFIDKALILTNEEIFSTASGMRPGLPQSWISDSTTWIPDSRRWIPDSTSKNLLDSGFHKKKFAGFRIPQTKISRLPESGDSLTSSYCWTALITLTDYVELVPSVLLPSEFACKGVADVAFIVDSSGSIGRRNWVKMLQFVKDMVKDFNVGPQKTHIAVVAYSNNAKVEFKFNSLKESEITEERYYRLIDRMGFQRGFTFIDKALILTNEEIFSTASGMRPGLPQIAIVITDGEQTTNKGPYTPLSIASRGLKDKKVRVYALGIGKRINRDQLNEIASSNVNIFTATSFSELAPLAQIIVQYSSNPESACNAVADVAFIIDSSGSIGRRNWAKMLQFIKDSVTALNVGPQKTHIAAVAYSTDANVEFTFNSLKGCELTEKGYHSLIDRVRFQRGHTFIDKALMLANEKIYTTVAGMRPELPQIALVITDGEQTSNQGPYTPLSLASKGIKDKNVEVYSLGIGRNVNRDQLEDIASSKTNVFTAASFSELTSVVPTIFHRLCPVQPQNIQLTVNDSSFCQGDVFSLSCSTDRKPAAEEYQLFENDVLVSRSSSSPLIWTKTALAGGEFVYRCVAENSAGTANATRTITVNARSTIRALNNITAVEGENWILTCGVTGNPAPSVSWIEVRTGSRTGGNIHELVNIRRNDAGEYKCEASSLCGNDTKSTFLIVHFKPENVQLAANDSSVCQGDVFSLSCSADGNPAVEVYQLFENDVLVSRSSRSPLVWSKTASAGGVFAYRCVADNFVGTASATTNVTVNVRPVIQTLDNITAVEGENWNLTCSVKGSPVPSLSWIEVRNGSRTDGNVRELINIRRSDAGEYKCEASNLCGNDIKITFLIVNFKPENIQLTVNDSSVCQGDVFSLSCSADGNPAVEVYQLFENDVLVSSISRGPLVWSKTATIGGVFVYRCVADNSVGTANATTTVTVNAGSTIQILHNITVVEAENWNLTCSVSGNPVPSVSWTKVRTGSRTEGDVRELINIHRSDAGEYNCEARNFCGNDIKRIFLFVHCK</sequence>
<dbReference type="Proteomes" id="UP001159427">
    <property type="component" value="Unassembled WGS sequence"/>
</dbReference>
<organism evidence="3 4">
    <name type="scientific">Porites evermanni</name>
    <dbReference type="NCBI Taxonomy" id="104178"/>
    <lineage>
        <taxon>Eukaryota</taxon>
        <taxon>Metazoa</taxon>
        <taxon>Cnidaria</taxon>
        <taxon>Anthozoa</taxon>
        <taxon>Hexacorallia</taxon>
        <taxon>Scleractinia</taxon>
        <taxon>Fungiina</taxon>
        <taxon>Poritidae</taxon>
        <taxon>Porites</taxon>
    </lineage>
</organism>
<feature type="domain" description="Ig-like" evidence="2">
    <location>
        <begin position="852"/>
        <end position="926"/>
    </location>
</feature>
<dbReference type="Pfam" id="PF13895">
    <property type="entry name" value="Ig_2"/>
    <property type="match status" value="3"/>
</dbReference>
<evidence type="ECO:0000259" key="1">
    <source>
        <dbReference type="PROSITE" id="PS50234"/>
    </source>
</evidence>
<dbReference type="SMART" id="SM00409">
    <property type="entry name" value="IG"/>
    <property type="match status" value="4"/>
</dbReference>
<dbReference type="SUPFAM" id="SSF48726">
    <property type="entry name" value="Immunoglobulin"/>
    <property type="match status" value="6"/>
</dbReference>
<feature type="non-terminal residue" evidence="3">
    <location>
        <position position="1"/>
    </location>
</feature>
<protein>
    <submittedName>
        <fullName evidence="3">Uncharacterized protein</fullName>
    </submittedName>
</protein>
<dbReference type="Gene3D" id="3.40.50.410">
    <property type="entry name" value="von Willebrand factor, type A domain"/>
    <property type="match status" value="3"/>
</dbReference>
<dbReference type="SMART" id="SM00327">
    <property type="entry name" value="VWA"/>
    <property type="match status" value="3"/>
</dbReference>
<dbReference type="Gene3D" id="2.60.40.10">
    <property type="entry name" value="Immunoglobulins"/>
    <property type="match status" value="6"/>
</dbReference>
<dbReference type="InterPro" id="IPR002035">
    <property type="entry name" value="VWF_A"/>
</dbReference>
<dbReference type="Pfam" id="PF13927">
    <property type="entry name" value="Ig_3"/>
    <property type="match status" value="3"/>
</dbReference>
<evidence type="ECO:0000259" key="2">
    <source>
        <dbReference type="PROSITE" id="PS50835"/>
    </source>
</evidence>
<keyword evidence="4" id="KW-1185">Reference proteome</keyword>
<dbReference type="InterPro" id="IPR050525">
    <property type="entry name" value="ECM_Assembly_Org"/>
</dbReference>
<gene>
    <name evidence="3" type="ORF">PEVE_00039749</name>
</gene>
<comment type="caution">
    <text evidence="3">The sequence shown here is derived from an EMBL/GenBank/DDBJ whole genome shotgun (WGS) entry which is preliminary data.</text>
</comment>
<dbReference type="InterPro" id="IPR007110">
    <property type="entry name" value="Ig-like_dom"/>
</dbReference>
<reference evidence="3 4" key="1">
    <citation type="submission" date="2022-05" db="EMBL/GenBank/DDBJ databases">
        <authorList>
            <consortium name="Genoscope - CEA"/>
            <person name="William W."/>
        </authorList>
    </citation>
    <scope>NUCLEOTIDE SEQUENCE [LARGE SCALE GENOMIC DNA]</scope>
</reference>
<feature type="domain" description="Ig-like" evidence="2">
    <location>
        <begin position="681"/>
        <end position="762"/>
    </location>
</feature>
<dbReference type="PROSITE" id="PS50234">
    <property type="entry name" value="VWFA"/>
    <property type="match status" value="3"/>
</dbReference>
<dbReference type="CDD" id="cd01450">
    <property type="entry name" value="vWFA_subfamily_ECM"/>
    <property type="match status" value="1"/>
</dbReference>
<dbReference type="InterPro" id="IPR013783">
    <property type="entry name" value="Ig-like_fold"/>
</dbReference>
<dbReference type="PRINTS" id="PR00453">
    <property type="entry name" value="VWFADOMAIN"/>
</dbReference>
<dbReference type="SUPFAM" id="SSF53300">
    <property type="entry name" value="vWA-like"/>
    <property type="match status" value="3"/>
</dbReference>
<dbReference type="Pfam" id="PF00092">
    <property type="entry name" value="VWA"/>
    <property type="match status" value="3"/>
</dbReference>
<dbReference type="InterPro" id="IPR003598">
    <property type="entry name" value="Ig_sub2"/>
</dbReference>
<dbReference type="PANTHER" id="PTHR24020">
    <property type="entry name" value="COLLAGEN ALPHA"/>
    <property type="match status" value="1"/>
</dbReference>
<name>A0ABN8N155_9CNID</name>
<dbReference type="InterPro" id="IPR036179">
    <property type="entry name" value="Ig-like_dom_sf"/>
</dbReference>
<dbReference type="EMBL" id="CALNXI010000707">
    <property type="protein sequence ID" value="CAH3037504.1"/>
    <property type="molecule type" value="Genomic_DNA"/>
</dbReference>
<dbReference type="InterPro" id="IPR036465">
    <property type="entry name" value="vWFA_dom_sf"/>
</dbReference>
<dbReference type="PANTHER" id="PTHR24020:SF20">
    <property type="entry name" value="PH DOMAIN-CONTAINING PROTEIN"/>
    <property type="match status" value="1"/>
</dbReference>
<evidence type="ECO:0000313" key="3">
    <source>
        <dbReference type="EMBL" id="CAH3037504.1"/>
    </source>
</evidence>
<accession>A0ABN8N155</accession>
<dbReference type="InterPro" id="IPR003599">
    <property type="entry name" value="Ig_sub"/>
</dbReference>
<feature type="domain" description="VWFA" evidence="1">
    <location>
        <begin position="209"/>
        <end position="390"/>
    </location>
</feature>
<dbReference type="SMART" id="SM00408">
    <property type="entry name" value="IGc2"/>
    <property type="match status" value="4"/>
</dbReference>
<feature type="domain" description="Ig-like" evidence="2">
    <location>
        <begin position="1013"/>
        <end position="1086"/>
    </location>
</feature>
<feature type="domain" description="VWFA" evidence="1">
    <location>
        <begin position="12"/>
        <end position="119"/>
    </location>
</feature>
<proteinExistence type="predicted"/>
<feature type="domain" description="Ig-like" evidence="2">
    <location>
        <begin position="765"/>
        <end position="849"/>
    </location>
</feature>